<dbReference type="PANTHER" id="PTHR34194:SF27">
    <property type="match status" value="1"/>
</dbReference>
<reference evidence="2" key="1">
    <citation type="submission" date="2014-07" db="EMBL/GenBank/DDBJ databases">
        <title>Identification of a novel salt tolerance gene in wild soybean by whole-genome sequencing.</title>
        <authorList>
            <person name="Lam H.-M."/>
            <person name="Qi X."/>
            <person name="Li M.-W."/>
            <person name="Liu X."/>
            <person name="Xie M."/>
            <person name="Ni M."/>
            <person name="Xu X."/>
        </authorList>
    </citation>
    <scope>NUCLEOTIDE SEQUENCE [LARGE SCALE GENOMIC DNA]</scope>
    <source>
        <tissue evidence="2">Root</tissue>
    </source>
</reference>
<feature type="compositionally biased region" description="Basic and acidic residues" evidence="1">
    <location>
        <begin position="117"/>
        <end position="148"/>
    </location>
</feature>
<feature type="region of interest" description="Disordered" evidence="1">
    <location>
        <begin position="290"/>
        <end position="309"/>
    </location>
</feature>
<feature type="region of interest" description="Disordered" evidence="1">
    <location>
        <begin position="102"/>
        <end position="194"/>
    </location>
</feature>
<feature type="compositionally biased region" description="Basic and acidic residues" evidence="1">
    <location>
        <begin position="497"/>
        <end position="508"/>
    </location>
</feature>
<sequence length="704" mass="80912">MGPAPDTIDLEGYDDVRAILKPKGSNSKDCRLERRWKRFENSGSNKQLKHNHSDSGTRSTVKSHGKVASLTIKKGHMSEDEVDEDYKFFLLTYDPHIDVVSDSDVDGSDDDINIGHNNDHNDHPYREEESLHNNPKLDKGSKQRDETGNQRNKGSDSVGKQTSGSMKAKQNLEAKRVLSKKRLHEDVSGVPKNNAQTNKELDIVDEDYQIFLNSCRDDYIPSELIEKQNLEAKRGLSKKRPHENVSGVPNNNAQTNMELDIVDEDYQIFLNSCRDDYIPSESIGKQNLEAKRGLSKKRPHENVSGVPNNNAQTNMELIVVDEDYQIFLNSCRDDYIPSESIGKQNLEAKRGLSKKRPHENVSGVPNNNAQTNMELIVVDEDYQIFLNSCRDDYIPSELIEKQNLEAKRGLSKKRPHENVSGVPNNNAQTNMELIVVDEDYQIFLNSCRDDYIPSELIGKRSNVIQNSLVSDYVLSEVDEDYLQYLNSVLIVDGEVGCRPERNTSKTDNVDGDSNSSEPDVILLEPDQIHENTPFVSSKTYDSSWFETEKNPKDNWQLPAYGNSQFRRRLMNDLQRPYDQEECDRLLLEVRQKKQKERHRETRHGVVKFCRTRGVSESYLDLYPDLAKAIAEFKKPEKVLFLLRGFIFWLQNVTHEGKFRPWLDKHCLDFLRQIKNWNLAKFGSKSLTNIVNKVYIRTVKSILEL</sequence>
<evidence type="ECO:0000256" key="1">
    <source>
        <dbReference type="SAM" id="MobiDB-lite"/>
    </source>
</evidence>
<dbReference type="Proteomes" id="UP000053555">
    <property type="component" value="Unassembled WGS sequence"/>
</dbReference>
<feature type="compositionally biased region" description="Acidic residues" evidence="1">
    <location>
        <begin position="102"/>
        <end position="112"/>
    </location>
</feature>
<dbReference type="AlphaFoldDB" id="A0A0B2S2S9"/>
<proteinExistence type="predicted"/>
<protein>
    <submittedName>
        <fullName evidence="2">Uncharacterized protein</fullName>
    </submittedName>
</protein>
<name>A0A0B2S2S9_GLYSO</name>
<feature type="region of interest" description="Disordered" evidence="1">
    <location>
        <begin position="497"/>
        <end position="519"/>
    </location>
</feature>
<dbReference type="EMBL" id="KN646443">
    <property type="protein sequence ID" value="KHN38968.1"/>
    <property type="molecule type" value="Genomic_DNA"/>
</dbReference>
<organism evidence="2">
    <name type="scientific">Glycine soja</name>
    <name type="common">Wild soybean</name>
    <dbReference type="NCBI Taxonomy" id="3848"/>
    <lineage>
        <taxon>Eukaryota</taxon>
        <taxon>Viridiplantae</taxon>
        <taxon>Streptophyta</taxon>
        <taxon>Embryophyta</taxon>
        <taxon>Tracheophyta</taxon>
        <taxon>Spermatophyta</taxon>
        <taxon>Magnoliopsida</taxon>
        <taxon>eudicotyledons</taxon>
        <taxon>Gunneridae</taxon>
        <taxon>Pentapetalae</taxon>
        <taxon>rosids</taxon>
        <taxon>fabids</taxon>
        <taxon>Fabales</taxon>
        <taxon>Fabaceae</taxon>
        <taxon>Papilionoideae</taxon>
        <taxon>50 kb inversion clade</taxon>
        <taxon>NPAAA clade</taxon>
        <taxon>indigoferoid/millettioid clade</taxon>
        <taxon>Phaseoleae</taxon>
        <taxon>Glycine</taxon>
        <taxon>Glycine subgen. Soja</taxon>
    </lineage>
</organism>
<evidence type="ECO:0000313" key="2">
    <source>
        <dbReference type="EMBL" id="KHN38968.1"/>
    </source>
</evidence>
<dbReference type="PANTHER" id="PTHR34194">
    <property type="entry name" value="F14J8.16 PROTEIN"/>
    <property type="match status" value="1"/>
</dbReference>
<gene>
    <name evidence="2" type="ORF">glysoja_035096</name>
</gene>
<accession>A0A0B2S2S9</accession>
<feature type="region of interest" description="Disordered" evidence="1">
    <location>
        <begin position="39"/>
        <end position="65"/>
    </location>
</feature>
<feature type="region of interest" description="Disordered" evidence="1">
    <location>
        <begin position="348"/>
        <end position="367"/>
    </location>
</feature>